<keyword evidence="2" id="KW-1185">Reference proteome</keyword>
<evidence type="ECO:0000313" key="1">
    <source>
        <dbReference type="EMBL" id="MCC1485633.1"/>
    </source>
</evidence>
<reference evidence="2" key="2">
    <citation type="submission" date="2023-07" db="EMBL/GenBank/DDBJ databases">
        <title>Genome of Winogradskyella sp. E313.</title>
        <authorList>
            <person name="Zhou Y."/>
        </authorList>
    </citation>
    <scope>NUCLEOTIDE SEQUENCE [LARGE SCALE GENOMIC DNA]</scope>
    <source>
        <strain evidence="2">E313</strain>
    </source>
</reference>
<sequence length="254" mass="29963">MQNVIRKLKEFSTQIDLKKRFDFNFDVSDKIFSSAENKRLKTHNNPFDQNVELKWILSEKYQSNSEQNFIDFWIINVWGGIRGFKPNEKNIDKISRFKKQIEKGRLSLDCFSTISSLSKVSSFLHPEKFVIYDSRVIYTLNWLILTCENQNGLIEKYYPMPSGRNRIIADFDMNTIINVSHLPEYMDKSELFISQQQAYFDFCNLIKKATIETYGENAKPYELEMLLFTLADKEIFTELKNTLKITTGNNVYKT</sequence>
<dbReference type="EMBL" id="JAFMPT010000038">
    <property type="protein sequence ID" value="MCC1485633.1"/>
    <property type="molecule type" value="Genomic_DNA"/>
</dbReference>
<dbReference type="RefSeq" id="WP_227478123.1">
    <property type="nucleotide sequence ID" value="NZ_JAFMPT010000038.1"/>
</dbReference>
<name>A0ABS8EQX5_9FLAO</name>
<gene>
    <name evidence="1" type="ORF">J1C55_13615</name>
</gene>
<reference evidence="2" key="1">
    <citation type="submission" date="2021-03" db="EMBL/GenBank/DDBJ databases">
        <title>Genome of Cognatishimia sp. F0-27.</title>
        <authorList>
            <person name="Ping X."/>
        </authorList>
    </citation>
    <scope>NUCLEOTIDE SEQUENCE [LARGE SCALE GENOMIC DNA]</scope>
    <source>
        <strain evidence="2">E313</strain>
    </source>
</reference>
<protein>
    <submittedName>
        <fullName evidence="1">Uncharacterized protein</fullName>
    </submittedName>
</protein>
<accession>A0ABS8EQX5</accession>
<dbReference type="Proteomes" id="UP000778797">
    <property type="component" value="Unassembled WGS sequence"/>
</dbReference>
<organism evidence="1 2">
    <name type="scientific">Winogradskyella immobilis</name>
    <dbReference type="NCBI Taxonomy" id="2816852"/>
    <lineage>
        <taxon>Bacteria</taxon>
        <taxon>Pseudomonadati</taxon>
        <taxon>Bacteroidota</taxon>
        <taxon>Flavobacteriia</taxon>
        <taxon>Flavobacteriales</taxon>
        <taxon>Flavobacteriaceae</taxon>
        <taxon>Winogradskyella</taxon>
    </lineage>
</organism>
<proteinExistence type="predicted"/>
<comment type="caution">
    <text evidence="1">The sequence shown here is derived from an EMBL/GenBank/DDBJ whole genome shotgun (WGS) entry which is preliminary data.</text>
</comment>
<evidence type="ECO:0000313" key="2">
    <source>
        <dbReference type="Proteomes" id="UP000778797"/>
    </source>
</evidence>